<keyword evidence="2" id="KW-0479">Metal-binding</keyword>
<keyword evidence="7" id="KW-0812">Transmembrane</keyword>
<evidence type="ECO:0000259" key="8">
    <source>
        <dbReference type="Pfam" id="PF01435"/>
    </source>
</evidence>
<proteinExistence type="inferred from homology"/>
<evidence type="ECO:0000256" key="1">
    <source>
        <dbReference type="ARBA" id="ARBA00022670"/>
    </source>
</evidence>
<dbReference type="Proteomes" id="UP001499843">
    <property type="component" value="Unassembled WGS sequence"/>
</dbReference>
<keyword evidence="10" id="KW-1185">Reference proteome</keyword>
<feature type="transmembrane region" description="Helical" evidence="7">
    <location>
        <begin position="43"/>
        <end position="67"/>
    </location>
</feature>
<comment type="similarity">
    <text evidence="6">Belongs to the peptidase M48 family.</text>
</comment>
<sequence>MAHASNGDARHSFIVGSALHSLAVLIDVTRFDWRESDGLARLVAESLLALLGLPVRGLTLAMGLLLFRSSQRAEYRADELATHVAGTPAMTALLDTTTTTAPSAIRFLETSAHTAKPEDLWTALHSATTTVPPSERERRRRAARLQELRVDTTHPPTYLRIEAVKALPYTRGRIPADDMSAIDKELETVALRVAQSIRENAQSALYS</sequence>
<keyword evidence="3 6" id="KW-0378">Hydrolase</keyword>
<evidence type="ECO:0000256" key="2">
    <source>
        <dbReference type="ARBA" id="ARBA00022723"/>
    </source>
</evidence>
<gene>
    <name evidence="9" type="ORF">GCM10009850_081120</name>
</gene>
<keyword evidence="7" id="KW-0472">Membrane</keyword>
<protein>
    <recommendedName>
        <fullName evidence="8">Peptidase M48 domain-containing protein</fullName>
    </recommendedName>
</protein>
<name>A0ABP5PLU0_9ACTN</name>
<comment type="caution">
    <text evidence="9">The sequence shown here is derived from an EMBL/GenBank/DDBJ whole genome shotgun (WGS) entry which is preliminary data.</text>
</comment>
<feature type="transmembrane region" description="Helical" evidence="7">
    <location>
        <begin position="12"/>
        <end position="31"/>
    </location>
</feature>
<evidence type="ECO:0000313" key="9">
    <source>
        <dbReference type="EMBL" id="GAA2212650.1"/>
    </source>
</evidence>
<keyword evidence="7" id="KW-1133">Transmembrane helix</keyword>
<keyword evidence="1 6" id="KW-0645">Protease</keyword>
<accession>A0ABP5PLU0</accession>
<keyword evidence="4 6" id="KW-0862">Zinc</keyword>
<evidence type="ECO:0000256" key="4">
    <source>
        <dbReference type="ARBA" id="ARBA00022833"/>
    </source>
</evidence>
<evidence type="ECO:0000313" key="10">
    <source>
        <dbReference type="Proteomes" id="UP001499843"/>
    </source>
</evidence>
<dbReference type="InterPro" id="IPR001915">
    <property type="entry name" value="Peptidase_M48"/>
</dbReference>
<reference evidence="10" key="1">
    <citation type="journal article" date="2019" name="Int. J. Syst. Evol. Microbiol.">
        <title>The Global Catalogue of Microorganisms (GCM) 10K type strain sequencing project: providing services to taxonomists for standard genome sequencing and annotation.</title>
        <authorList>
            <consortium name="The Broad Institute Genomics Platform"/>
            <consortium name="The Broad Institute Genome Sequencing Center for Infectious Disease"/>
            <person name="Wu L."/>
            <person name="Ma J."/>
        </authorList>
    </citation>
    <scope>NUCLEOTIDE SEQUENCE [LARGE SCALE GENOMIC DNA]</scope>
    <source>
        <strain evidence="10">JCM 16114</strain>
    </source>
</reference>
<evidence type="ECO:0000256" key="3">
    <source>
        <dbReference type="ARBA" id="ARBA00022801"/>
    </source>
</evidence>
<comment type="cofactor">
    <cofactor evidence="6">
        <name>Zn(2+)</name>
        <dbReference type="ChEBI" id="CHEBI:29105"/>
    </cofactor>
    <text evidence="6">Binds 1 zinc ion per subunit.</text>
</comment>
<evidence type="ECO:0000256" key="5">
    <source>
        <dbReference type="ARBA" id="ARBA00023049"/>
    </source>
</evidence>
<evidence type="ECO:0000256" key="6">
    <source>
        <dbReference type="RuleBase" id="RU003983"/>
    </source>
</evidence>
<dbReference type="Pfam" id="PF01435">
    <property type="entry name" value="Peptidase_M48"/>
    <property type="match status" value="1"/>
</dbReference>
<keyword evidence="5 6" id="KW-0482">Metalloprotease</keyword>
<organism evidence="9 10">
    <name type="scientific">Nonomuraea monospora</name>
    <dbReference type="NCBI Taxonomy" id="568818"/>
    <lineage>
        <taxon>Bacteria</taxon>
        <taxon>Bacillati</taxon>
        <taxon>Actinomycetota</taxon>
        <taxon>Actinomycetes</taxon>
        <taxon>Streptosporangiales</taxon>
        <taxon>Streptosporangiaceae</taxon>
        <taxon>Nonomuraea</taxon>
    </lineage>
</organism>
<dbReference type="EMBL" id="BAAAQX010000028">
    <property type="protein sequence ID" value="GAA2212650.1"/>
    <property type="molecule type" value="Genomic_DNA"/>
</dbReference>
<evidence type="ECO:0000256" key="7">
    <source>
        <dbReference type="SAM" id="Phobius"/>
    </source>
</evidence>
<feature type="domain" description="Peptidase M48" evidence="8">
    <location>
        <begin position="1"/>
        <end position="166"/>
    </location>
</feature>